<comment type="caution">
    <text evidence="2">The sequence shown here is derived from an EMBL/GenBank/DDBJ whole genome shotgun (WGS) entry which is preliminary data.</text>
</comment>
<accession>A0ABD3EB04</accession>
<dbReference type="AlphaFoldDB" id="A0ABD3EB04"/>
<evidence type="ECO:0008006" key="4">
    <source>
        <dbReference type="Google" id="ProtNLM"/>
    </source>
</evidence>
<feature type="compositionally biased region" description="Polar residues" evidence="1">
    <location>
        <begin position="48"/>
        <end position="71"/>
    </location>
</feature>
<organism evidence="2 3">
    <name type="scientific">Castilleja foliolosa</name>
    <dbReference type="NCBI Taxonomy" id="1961234"/>
    <lineage>
        <taxon>Eukaryota</taxon>
        <taxon>Viridiplantae</taxon>
        <taxon>Streptophyta</taxon>
        <taxon>Embryophyta</taxon>
        <taxon>Tracheophyta</taxon>
        <taxon>Spermatophyta</taxon>
        <taxon>Magnoliopsida</taxon>
        <taxon>eudicotyledons</taxon>
        <taxon>Gunneridae</taxon>
        <taxon>Pentapetalae</taxon>
        <taxon>asterids</taxon>
        <taxon>lamiids</taxon>
        <taxon>Lamiales</taxon>
        <taxon>Orobanchaceae</taxon>
        <taxon>Pedicularideae</taxon>
        <taxon>Castillejinae</taxon>
        <taxon>Castilleja</taxon>
    </lineage>
</organism>
<sequence>MVNKGRELGRFSTLSKGRGRELGRSSTLSKGNTMLEKDSLSQKPIAFTSASDSDTKKQSSNLSSDNTMTSTHDLKSTDAGPNSSEFCSNDAIFCDKTNIVDNNSFNYQLGEINQTSNDLGFLGNAENKDSNDFLYYGWPEIEDFEDIGGMLRSCNSTFDLGFSKDTESGWLSTTDDLGRSGDVDTKFPCPEPDVVKNVSENHELSRGYSINNESWTSENSNSCISFASGHRHGIADRKDGFVPQEQGLWLREQQRVSTNKHSRTGDAAVMNKHIMPLASGLTSQHIFPSVRMQQNQQAQSLDSYNYLQNHISFEKPSIDKSETTGLTSMSTRDDPYNASSQLQYMESSPYPPFEMTARAVCEQRETRHSCKGKYVKHLDPGEVILATQAELVSSNVQESSTSSSGFDDLSLEAASFRRLQLVMEQLDSRTKLCIRDGLYHLARSAEQRHNHATLNVGCRNERDAAIGTTMAEGTNNYTNPVDRSIAHLLFYQPSCSPSMPFDESFPFKSPIVVQGSDASPSVMAENLVSVEFEAEKVENRNC</sequence>
<name>A0ABD3EB04_9LAMI</name>
<keyword evidence="3" id="KW-1185">Reference proteome</keyword>
<dbReference type="Proteomes" id="UP001632038">
    <property type="component" value="Unassembled WGS sequence"/>
</dbReference>
<dbReference type="PANTHER" id="PTHR33334">
    <property type="entry name" value="PROTEIN LNK1"/>
    <property type="match status" value="1"/>
</dbReference>
<gene>
    <name evidence="2" type="ORF">CASFOL_004625</name>
</gene>
<dbReference type="InterPro" id="IPR039928">
    <property type="entry name" value="LNK"/>
</dbReference>
<protein>
    <recommendedName>
        <fullName evidence="4">Protein LNK1-like</fullName>
    </recommendedName>
</protein>
<dbReference type="PANTHER" id="PTHR33334:SF8">
    <property type="entry name" value="PROTEIN LNK1"/>
    <property type="match status" value="1"/>
</dbReference>
<dbReference type="EMBL" id="JAVIJP010000006">
    <property type="protein sequence ID" value="KAL3651623.1"/>
    <property type="molecule type" value="Genomic_DNA"/>
</dbReference>
<evidence type="ECO:0000313" key="3">
    <source>
        <dbReference type="Proteomes" id="UP001632038"/>
    </source>
</evidence>
<evidence type="ECO:0000256" key="1">
    <source>
        <dbReference type="SAM" id="MobiDB-lite"/>
    </source>
</evidence>
<proteinExistence type="predicted"/>
<reference evidence="3" key="1">
    <citation type="journal article" date="2024" name="IScience">
        <title>Strigolactones Initiate the Formation of Haustorium-like Structures in Castilleja.</title>
        <authorList>
            <person name="Buerger M."/>
            <person name="Peterson D."/>
            <person name="Chory J."/>
        </authorList>
    </citation>
    <scope>NUCLEOTIDE SEQUENCE [LARGE SCALE GENOMIC DNA]</scope>
</reference>
<evidence type="ECO:0000313" key="2">
    <source>
        <dbReference type="EMBL" id="KAL3651623.1"/>
    </source>
</evidence>
<feature type="region of interest" description="Disordered" evidence="1">
    <location>
        <begin position="1"/>
        <end position="82"/>
    </location>
</feature>